<comment type="caution">
    <text evidence="1">The sequence shown here is derived from an EMBL/GenBank/DDBJ whole genome shotgun (WGS) entry which is preliminary data.</text>
</comment>
<dbReference type="Proteomes" id="UP001162162">
    <property type="component" value="Unassembled WGS sequence"/>
</dbReference>
<name>A0AAV8Y109_9CUCU</name>
<evidence type="ECO:0000313" key="1">
    <source>
        <dbReference type="EMBL" id="KAJ8945140.1"/>
    </source>
</evidence>
<evidence type="ECO:0000313" key="2">
    <source>
        <dbReference type="Proteomes" id="UP001162162"/>
    </source>
</evidence>
<proteinExistence type="predicted"/>
<accession>A0AAV8Y109</accession>
<protein>
    <submittedName>
        <fullName evidence="1">Uncharacterized protein</fullName>
    </submittedName>
</protein>
<reference evidence="1" key="1">
    <citation type="journal article" date="2023" name="Insect Mol. Biol.">
        <title>Genome sequencing provides insights into the evolution of gene families encoding plant cell wall-degrading enzymes in longhorned beetles.</title>
        <authorList>
            <person name="Shin N.R."/>
            <person name="Okamura Y."/>
            <person name="Kirsch R."/>
            <person name="Pauchet Y."/>
        </authorList>
    </citation>
    <scope>NUCLEOTIDE SEQUENCE</scope>
    <source>
        <strain evidence="1">AMC_N1</strain>
    </source>
</reference>
<organism evidence="1 2">
    <name type="scientific">Aromia moschata</name>
    <dbReference type="NCBI Taxonomy" id="1265417"/>
    <lineage>
        <taxon>Eukaryota</taxon>
        <taxon>Metazoa</taxon>
        <taxon>Ecdysozoa</taxon>
        <taxon>Arthropoda</taxon>
        <taxon>Hexapoda</taxon>
        <taxon>Insecta</taxon>
        <taxon>Pterygota</taxon>
        <taxon>Neoptera</taxon>
        <taxon>Endopterygota</taxon>
        <taxon>Coleoptera</taxon>
        <taxon>Polyphaga</taxon>
        <taxon>Cucujiformia</taxon>
        <taxon>Chrysomeloidea</taxon>
        <taxon>Cerambycidae</taxon>
        <taxon>Cerambycinae</taxon>
        <taxon>Callichromatini</taxon>
        <taxon>Aromia</taxon>
    </lineage>
</organism>
<gene>
    <name evidence="1" type="ORF">NQ318_001605</name>
</gene>
<keyword evidence="2" id="KW-1185">Reference proteome</keyword>
<dbReference type="EMBL" id="JAPWTK010000227">
    <property type="protein sequence ID" value="KAJ8945140.1"/>
    <property type="molecule type" value="Genomic_DNA"/>
</dbReference>
<sequence>MSYYVHTYLKNPFALLVTGYTRISNSDSYHNITTVLFVNLVITDLYSSYLFNFGQLTCKCERESR</sequence>
<dbReference type="AlphaFoldDB" id="A0AAV8Y109"/>